<sequence>MGASPSQRWVLYEGAWLALGYGKLDDAADGVRLALPGLGRVRSPRSVALLTRLALDLRHRK</sequence>
<dbReference type="KEGG" id="psuu:Psuf_039060"/>
<name>A0A6F8YKM2_9ACTN</name>
<evidence type="ECO:0000313" key="1">
    <source>
        <dbReference type="EMBL" id="BCB86593.1"/>
    </source>
</evidence>
<dbReference type="Proteomes" id="UP000503011">
    <property type="component" value="Chromosome"/>
</dbReference>
<accession>A0A6F8YKM2</accession>
<reference evidence="1 2" key="1">
    <citation type="submission" date="2020-03" db="EMBL/GenBank/DDBJ databases">
        <title>Whole genome shotgun sequence of Phytohabitans suffuscus NBRC 105367.</title>
        <authorList>
            <person name="Komaki H."/>
            <person name="Tamura T."/>
        </authorList>
    </citation>
    <scope>NUCLEOTIDE SEQUENCE [LARGE SCALE GENOMIC DNA]</scope>
    <source>
        <strain evidence="1 2">NBRC 105367</strain>
    </source>
</reference>
<protein>
    <submittedName>
        <fullName evidence="1">Uncharacterized protein</fullName>
    </submittedName>
</protein>
<reference evidence="1 2" key="2">
    <citation type="submission" date="2020-03" db="EMBL/GenBank/DDBJ databases">
        <authorList>
            <person name="Ichikawa N."/>
            <person name="Kimura A."/>
            <person name="Kitahashi Y."/>
            <person name="Uohara A."/>
        </authorList>
    </citation>
    <scope>NUCLEOTIDE SEQUENCE [LARGE SCALE GENOMIC DNA]</scope>
    <source>
        <strain evidence="1 2">NBRC 105367</strain>
    </source>
</reference>
<evidence type="ECO:0000313" key="2">
    <source>
        <dbReference type="Proteomes" id="UP000503011"/>
    </source>
</evidence>
<dbReference type="EMBL" id="AP022871">
    <property type="protein sequence ID" value="BCB86593.1"/>
    <property type="molecule type" value="Genomic_DNA"/>
</dbReference>
<keyword evidence="2" id="KW-1185">Reference proteome</keyword>
<dbReference type="AlphaFoldDB" id="A0A6F8YKM2"/>
<gene>
    <name evidence="1" type="ORF">Psuf_039060</name>
</gene>
<proteinExistence type="predicted"/>
<organism evidence="1 2">
    <name type="scientific">Phytohabitans suffuscus</name>
    <dbReference type="NCBI Taxonomy" id="624315"/>
    <lineage>
        <taxon>Bacteria</taxon>
        <taxon>Bacillati</taxon>
        <taxon>Actinomycetota</taxon>
        <taxon>Actinomycetes</taxon>
        <taxon>Micromonosporales</taxon>
        <taxon>Micromonosporaceae</taxon>
    </lineage>
</organism>